<comment type="caution">
    <text evidence="1">The sequence shown here is derived from an EMBL/GenBank/DDBJ whole genome shotgun (WGS) entry which is preliminary data.</text>
</comment>
<proteinExistence type="predicted"/>
<name>A0AAI8VET5_9PEZI</name>
<evidence type="ECO:0000313" key="2">
    <source>
        <dbReference type="Proteomes" id="UP001295740"/>
    </source>
</evidence>
<organism evidence="1 2">
    <name type="scientific">Anthostomella pinea</name>
    <dbReference type="NCBI Taxonomy" id="933095"/>
    <lineage>
        <taxon>Eukaryota</taxon>
        <taxon>Fungi</taxon>
        <taxon>Dikarya</taxon>
        <taxon>Ascomycota</taxon>
        <taxon>Pezizomycotina</taxon>
        <taxon>Sordariomycetes</taxon>
        <taxon>Xylariomycetidae</taxon>
        <taxon>Xylariales</taxon>
        <taxon>Xylariaceae</taxon>
        <taxon>Anthostomella</taxon>
    </lineage>
</organism>
<protein>
    <submittedName>
        <fullName evidence="1">Uu.00g109830.m01.CDS01</fullName>
    </submittedName>
</protein>
<dbReference type="AlphaFoldDB" id="A0AAI8VET5"/>
<gene>
    <name evidence="1" type="ORF">KHLLAP_LOCUS4057</name>
</gene>
<keyword evidence="2" id="KW-1185">Reference proteome</keyword>
<sequence length="193" mass="21170">MTFPGAARRLLRALLVSEPAESTNRAGADPSAAGFELELWPRRRQTSTSSVTSTTLAQRKTEYQLDINERGNEILTTARPTHDIDDTQLEPIASTAPATCETPKTIPSARPFSIRTISRAGSFASSCSSTSSSVSGSASYTLSRKNSWASASSSEEETPVRAAHLQHYHRHKGRTQPSRRTEASEGCWREFWL</sequence>
<dbReference type="EMBL" id="CAUWAG010000006">
    <property type="protein sequence ID" value="CAJ2503589.1"/>
    <property type="molecule type" value="Genomic_DNA"/>
</dbReference>
<accession>A0AAI8VET5</accession>
<reference evidence="1" key="1">
    <citation type="submission" date="2023-10" db="EMBL/GenBank/DDBJ databases">
        <authorList>
            <person name="Hackl T."/>
        </authorList>
    </citation>
    <scope>NUCLEOTIDE SEQUENCE</scope>
</reference>
<dbReference type="Proteomes" id="UP001295740">
    <property type="component" value="Unassembled WGS sequence"/>
</dbReference>
<evidence type="ECO:0000313" key="1">
    <source>
        <dbReference type="EMBL" id="CAJ2503589.1"/>
    </source>
</evidence>